<evidence type="ECO:0000256" key="3">
    <source>
        <dbReference type="ARBA" id="ARBA00023163"/>
    </source>
</evidence>
<dbReference type="CDD" id="cd00090">
    <property type="entry name" value="HTH_ARSR"/>
    <property type="match status" value="1"/>
</dbReference>
<accession>A0A840VP97</accession>
<dbReference type="PANTHER" id="PTHR43132">
    <property type="entry name" value="ARSENICAL RESISTANCE OPERON REPRESSOR ARSR-RELATED"/>
    <property type="match status" value="1"/>
</dbReference>
<dbReference type="GO" id="GO:0003700">
    <property type="term" value="F:DNA-binding transcription factor activity"/>
    <property type="evidence" value="ECO:0007669"/>
    <property type="project" value="InterPro"/>
</dbReference>
<dbReference type="PRINTS" id="PR00778">
    <property type="entry name" value="HTHARSR"/>
</dbReference>
<keyword evidence="3" id="KW-0804">Transcription</keyword>
<dbReference type="InterPro" id="IPR036388">
    <property type="entry name" value="WH-like_DNA-bd_sf"/>
</dbReference>
<dbReference type="SMART" id="SM00418">
    <property type="entry name" value="HTH_ARSR"/>
    <property type="match status" value="1"/>
</dbReference>
<keyword evidence="1" id="KW-0805">Transcription regulation</keyword>
<dbReference type="GO" id="GO:0003677">
    <property type="term" value="F:DNA binding"/>
    <property type="evidence" value="ECO:0007669"/>
    <property type="project" value="UniProtKB-KW"/>
</dbReference>
<evidence type="ECO:0000256" key="1">
    <source>
        <dbReference type="ARBA" id="ARBA00023015"/>
    </source>
</evidence>
<dbReference type="PANTHER" id="PTHR43132:SF2">
    <property type="entry name" value="ARSENICAL RESISTANCE OPERON REPRESSOR ARSR-RELATED"/>
    <property type="match status" value="1"/>
</dbReference>
<comment type="caution">
    <text evidence="5">The sequence shown here is derived from an EMBL/GenBank/DDBJ whole genome shotgun (WGS) entry which is preliminary data.</text>
</comment>
<keyword evidence="6" id="KW-1185">Reference proteome</keyword>
<sequence>MHNAAGQASELLKSLSNPHRLMILCQLLEGERSVGELAAFLDLRSSTVSQHLALLRREGLVAARREAQTIYYGIVSPPARRILITLFEFFCVPDALCGGEAAPTNEQ</sequence>
<feature type="domain" description="HTH arsR-type" evidence="4">
    <location>
        <begin position="1"/>
        <end position="94"/>
    </location>
</feature>
<dbReference type="EMBL" id="JACHFJ010000006">
    <property type="protein sequence ID" value="MBB5373401.1"/>
    <property type="molecule type" value="Genomic_DNA"/>
</dbReference>
<dbReference type="InterPro" id="IPR036390">
    <property type="entry name" value="WH_DNA-bd_sf"/>
</dbReference>
<dbReference type="InterPro" id="IPR011991">
    <property type="entry name" value="ArsR-like_HTH"/>
</dbReference>
<name>A0A840VP97_9PROT</name>
<dbReference type="RefSeq" id="WP_246344127.1">
    <property type="nucleotide sequence ID" value="NZ_JACHFJ010000006.1"/>
</dbReference>
<dbReference type="Pfam" id="PF01022">
    <property type="entry name" value="HTH_5"/>
    <property type="match status" value="1"/>
</dbReference>
<evidence type="ECO:0000313" key="5">
    <source>
        <dbReference type="EMBL" id="MBB5373401.1"/>
    </source>
</evidence>
<reference evidence="5 6" key="1">
    <citation type="submission" date="2020-08" db="EMBL/GenBank/DDBJ databases">
        <title>Genomic Encyclopedia of Type Strains, Phase IV (KMG-IV): sequencing the most valuable type-strain genomes for metagenomic binning, comparative biology and taxonomic classification.</title>
        <authorList>
            <person name="Goeker M."/>
        </authorList>
    </citation>
    <scope>NUCLEOTIDE SEQUENCE [LARGE SCALE GENOMIC DNA]</scope>
    <source>
        <strain evidence="5 6">DSM 27026</strain>
    </source>
</reference>
<keyword evidence="2 5" id="KW-0238">DNA-binding</keyword>
<evidence type="ECO:0000256" key="2">
    <source>
        <dbReference type="ARBA" id="ARBA00023125"/>
    </source>
</evidence>
<dbReference type="AlphaFoldDB" id="A0A840VP97"/>
<dbReference type="PROSITE" id="PS50987">
    <property type="entry name" value="HTH_ARSR_2"/>
    <property type="match status" value="1"/>
</dbReference>
<organism evidence="5 6">
    <name type="scientific">Acidocella aromatica</name>
    <dbReference type="NCBI Taxonomy" id="1303579"/>
    <lineage>
        <taxon>Bacteria</taxon>
        <taxon>Pseudomonadati</taxon>
        <taxon>Pseudomonadota</taxon>
        <taxon>Alphaproteobacteria</taxon>
        <taxon>Acetobacterales</taxon>
        <taxon>Acidocellaceae</taxon>
        <taxon>Acidocella</taxon>
    </lineage>
</organism>
<dbReference type="Gene3D" id="1.10.10.10">
    <property type="entry name" value="Winged helix-like DNA-binding domain superfamily/Winged helix DNA-binding domain"/>
    <property type="match status" value="1"/>
</dbReference>
<dbReference type="SUPFAM" id="SSF46785">
    <property type="entry name" value="Winged helix' DNA-binding domain"/>
    <property type="match status" value="1"/>
</dbReference>
<evidence type="ECO:0000313" key="6">
    <source>
        <dbReference type="Proteomes" id="UP000553706"/>
    </source>
</evidence>
<proteinExistence type="predicted"/>
<dbReference type="NCBIfam" id="NF033788">
    <property type="entry name" value="HTH_metalloreg"/>
    <property type="match status" value="1"/>
</dbReference>
<evidence type="ECO:0000259" key="4">
    <source>
        <dbReference type="PROSITE" id="PS50987"/>
    </source>
</evidence>
<dbReference type="Proteomes" id="UP000553706">
    <property type="component" value="Unassembled WGS sequence"/>
</dbReference>
<dbReference type="InterPro" id="IPR001845">
    <property type="entry name" value="HTH_ArsR_DNA-bd_dom"/>
</dbReference>
<protein>
    <submittedName>
        <fullName evidence="5">DNA-binding transcriptional ArsR family regulator</fullName>
    </submittedName>
</protein>
<gene>
    <name evidence="5" type="ORF">HNP71_001661</name>
</gene>
<dbReference type="InterPro" id="IPR051011">
    <property type="entry name" value="Metal_resp_trans_reg"/>
</dbReference>